<comment type="caution">
    <text evidence="2">The sequence shown here is derived from an EMBL/GenBank/DDBJ whole genome shotgun (WGS) entry which is preliminary data.</text>
</comment>
<dbReference type="AlphaFoldDB" id="A0AAW2TIP9"/>
<accession>A0AAW2TIP9</accession>
<organism evidence="2">
    <name type="scientific">Sesamum radiatum</name>
    <name type="common">Black benniseed</name>
    <dbReference type="NCBI Taxonomy" id="300843"/>
    <lineage>
        <taxon>Eukaryota</taxon>
        <taxon>Viridiplantae</taxon>
        <taxon>Streptophyta</taxon>
        <taxon>Embryophyta</taxon>
        <taxon>Tracheophyta</taxon>
        <taxon>Spermatophyta</taxon>
        <taxon>Magnoliopsida</taxon>
        <taxon>eudicotyledons</taxon>
        <taxon>Gunneridae</taxon>
        <taxon>Pentapetalae</taxon>
        <taxon>asterids</taxon>
        <taxon>lamiids</taxon>
        <taxon>Lamiales</taxon>
        <taxon>Pedaliaceae</taxon>
        <taxon>Sesamum</taxon>
    </lineage>
</organism>
<name>A0AAW2TIP9_SESRA</name>
<dbReference type="PANTHER" id="PTHR10775">
    <property type="entry name" value="OS08G0208400 PROTEIN"/>
    <property type="match status" value="1"/>
</dbReference>
<evidence type="ECO:0000313" key="2">
    <source>
        <dbReference type="EMBL" id="KAL0404314.1"/>
    </source>
</evidence>
<evidence type="ECO:0000256" key="1">
    <source>
        <dbReference type="SAM" id="MobiDB-lite"/>
    </source>
</evidence>
<proteinExistence type="predicted"/>
<dbReference type="PANTHER" id="PTHR10775:SF166">
    <property type="entry name" value="OS04G0146034 PROTEIN"/>
    <property type="match status" value="1"/>
</dbReference>
<protein>
    <submittedName>
        <fullName evidence="2">Uncharacterized protein</fullName>
    </submittedName>
</protein>
<sequence length="141" mass="15955">MIFDTAGPAFWASNYKQDGAPDDDMRSCSTDAEPSSYTVGPPYDYVSGLADPFHDVVHAAKQPLWKGCIQSKWDAFAELVNIKTESHISKHIYDRIFQWADHILPRNHTLPMDYYSTKKLIKNLGLPVVKINACKNGCMLY</sequence>
<reference evidence="2" key="1">
    <citation type="submission" date="2020-06" db="EMBL/GenBank/DDBJ databases">
        <authorList>
            <person name="Li T."/>
            <person name="Hu X."/>
            <person name="Zhang T."/>
            <person name="Song X."/>
            <person name="Zhang H."/>
            <person name="Dai N."/>
            <person name="Sheng W."/>
            <person name="Hou X."/>
            <person name="Wei L."/>
        </authorList>
    </citation>
    <scope>NUCLEOTIDE SEQUENCE</scope>
    <source>
        <strain evidence="2">G02</strain>
        <tissue evidence="2">Leaf</tissue>
    </source>
</reference>
<gene>
    <name evidence="2" type="ORF">Sradi_2072200</name>
</gene>
<dbReference type="EMBL" id="JACGWJ010000008">
    <property type="protein sequence ID" value="KAL0404314.1"/>
    <property type="molecule type" value="Genomic_DNA"/>
</dbReference>
<feature type="region of interest" description="Disordered" evidence="1">
    <location>
        <begin position="14"/>
        <end position="35"/>
    </location>
</feature>
<reference evidence="2" key="2">
    <citation type="journal article" date="2024" name="Plant">
        <title>Genomic evolution and insights into agronomic trait innovations of Sesamum species.</title>
        <authorList>
            <person name="Miao H."/>
            <person name="Wang L."/>
            <person name="Qu L."/>
            <person name="Liu H."/>
            <person name="Sun Y."/>
            <person name="Le M."/>
            <person name="Wang Q."/>
            <person name="Wei S."/>
            <person name="Zheng Y."/>
            <person name="Lin W."/>
            <person name="Duan Y."/>
            <person name="Cao H."/>
            <person name="Xiong S."/>
            <person name="Wang X."/>
            <person name="Wei L."/>
            <person name="Li C."/>
            <person name="Ma Q."/>
            <person name="Ju M."/>
            <person name="Zhao R."/>
            <person name="Li G."/>
            <person name="Mu C."/>
            <person name="Tian Q."/>
            <person name="Mei H."/>
            <person name="Zhang T."/>
            <person name="Gao T."/>
            <person name="Zhang H."/>
        </authorList>
    </citation>
    <scope>NUCLEOTIDE SEQUENCE</scope>
    <source>
        <strain evidence="2">G02</strain>
    </source>
</reference>